<reference evidence="3" key="1">
    <citation type="submission" date="2016-06" db="UniProtKB">
        <authorList>
            <consortium name="WormBaseParasite"/>
        </authorList>
    </citation>
    <scope>IDENTIFICATION</scope>
</reference>
<organism evidence="3">
    <name type="scientific">Soboliphyme baturini</name>
    <dbReference type="NCBI Taxonomy" id="241478"/>
    <lineage>
        <taxon>Eukaryota</taxon>
        <taxon>Metazoa</taxon>
        <taxon>Ecdysozoa</taxon>
        <taxon>Nematoda</taxon>
        <taxon>Enoplea</taxon>
        <taxon>Dorylaimia</taxon>
        <taxon>Dioctophymatida</taxon>
        <taxon>Dioctophymatoidea</taxon>
        <taxon>Soboliphymatidae</taxon>
        <taxon>Soboliphyme</taxon>
    </lineage>
</organism>
<dbReference type="OrthoDB" id="5871362at2759"/>
<reference evidence="1 2" key="2">
    <citation type="submission" date="2018-11" db="EMBL/GenBank/DDBJ databases">
        <authorList>
            <consortium name="Pathogen Informatics"/>
        </authorList>
    </citation>
    <scope>NUCLEOTIDE SEQUENCE [LARGE SCALE GENOMIC DNA]</scope>
</reference>
<evidence type="ECO:0000313" key="3">
    <source>
        <dbReference type="WBParaSite" id="SBAD_0001302801-mRNA-1"/>
    </source>
</evidence>
<sequence>MYLRMKNPMLNVIGFPIYAIESEHIEKMCNLVHEIRDKCSAVQRCPGHQVVQFTNALLGFTCGPEQQNFFLHFQCIQDAIRHSPDCVPLVNGAWVPGFHKEVCHNMPQFFRCVHRSVLGECGSDSVNVLVRTIRQFWCDVGRVPQITIANPQMPLEDNILPTVTAVKLMQSVEADNQIEEHQEPTVGSRNDSTKLAAQGDIQKGRSKFLVTIHDKSTDAGNGLEMNEVHRLDRVFKKISKSSDGCSSTKLTRVRAALQPLFKKWLEFHKLRKLENVDFPLYFYNKAELLELCDYYATAFLQCSFTDFQDCAKDDVIFIANGMLGYICSSQHVSTFTENFDCIALVLNNLSQCRKFIT</sequence>
<dbReference type="WBParaSite" id="SBAD_0001302801-mRNA-1">
    <property type="protein sequence ID" value="SBAD_0001302801-mRNA-1"/>
    <property type="gene ID" value="SBAD_0001302801"/>
</dbReference>
<gene>
    <name evidence="1" type="ORF">SBAD_LOCUS12618</name>
</gene>
<dbReference type="AlphaFoldDB" id="A0A183J9S0"/>
<evidence type="ECO:0000313" key="2">
    <source>
        <dbReference type="Proteomes" id="UP000270296"/>
    </source>
</evidence>
<keyword evidence="2" id="KW-1185">Reference proteome</keyword>
<protein>
    <submittedName>
        <fullName evidence="3">GDNF domain-containing protein</fullName>
    </submittedName>
</protein>
<proteinExistence type="predicted"/>
<accession>A0A183J9S0</accession>
<dbReference type="EMBL" id="UZAM01018306">
    <property type="protein sequence ID" value="VDP50257.1"/>
    <property type="molecule type" value="Genomic_DNA"/>
</dbReference>
<evidence type="ECO:0000313" key="1">
    <source>
        <dbReference type="EMBL" id="VDP50257.1"/>
    </source>
</evidence>
<dbReference type="Proteomes" id="UP000270296">
    <property type="component" value="Unassembled WGS sequence"/>
</dbReference>
<name>A0A183J9S0_9BILA</name>